<comment type="similarity">
    <text evidence="2">Belongs to the MSOX/MTOX family.</text>
</comment>
<proteinExistence type="inferred from homology"/>
<dbReference type="PANTHER" id="PTHR10961:SF46">
    <property type="entry name" value="PEROXISOMAL SARCOSINE OXIDASE"/>
    <property type="match status" value="1"/>
</dbReference>
<dbReference type="Gene3D" id="3.30.9.10">
    <property type="entry name" value="D-Amino Acid Oxidase, subunit A, domain 2"/>
    <property type="match status" value="1"/>
</dbReference>
<name>A0A1Q2YLP4_9ASCO</name>
<keyword evidence="8" id="KW-1185">Reference proteome</keyword>
<dbReference type="InterPro" id="IPR006076">
    <property type="entry name" value="FAD-dep_OxRdtase"/>
</dbReference>
<comment type="caution">
    <text evidence="7">The sequence shown here is derived from an EMBL/GenBank/DDBJ whole genome shotgun (WGS) entry which is preliminary data.</text>
</comment>
<keyword evidence="3" id="KW-0285">Flavoprotein</keyword>
<evidence type="ECO:0000256" key="5">
    <source>
        <dbReference type="ARBA" id="ARBA00023002"/>
    </source>
</evidence>
<protein>
    <recommendedName>
        <fullName evidence="6">FAD dependent oxidoreductase domain-containing protein</fullName>
    </recommendedName>
</protein>
<feature type="domain" description="FAD dependent oxidoreductase" evidence="6">
    <location>
        <begin position="6"/>
        <end position="397"/>
    </location>
</feature>
<dbReference type="GO" id="GO:0050660">
    <property type="term" value="F:flavin adenine dinucleotide binding"/>
    <property type="evidence" value="ECO:0007669"/>
    <property type="project" value="InterPro"/>
</dbReference>
<dbReference type="PANTHER" id="PTHR10961">
    <property type="entry name" value="PEROXISOMAL SARCOSINE OXIDASE"/>
    <property type="match status" value="1"/>
</dbReference>
<dbReference type="OrthoDB" id="2219495at2759"/>
<organism evidence="7 8">
    <name type="scientific">Pichia membranifaciens</name>
    <dbReference type="NCBI Taxonomy" id="4926"/>
    <lineage>
        <taxon>Eukaryota</taxon>
        <taxon>Fungi</taxon>
        <taxon>Dikarya</taxon>
        <taxon>Ascomycota</taxon>
        <taxon>Saccharomycotina</taxon>
        <taxon>Pichiomycetes</taxon>
        <taxon>Pichiales</taxon>
        <taxon>Pichiaceae</taxon>
        <taxon>Pichia</taxon>
    </lineage>
</organism>
<dbReference type="SUPFAM" id="SSF51905">
    <property type="entry name" value="FAD/NAD(P)-binding domain"/>
    <property type="match status" value="1"/>
</dbReference>
<dbReference type="GO" id="GO:0004657">
    <property type="term" value="F:proline dehydrogenase activity"/>
    <property type="evidence" value="ECO:0007669"/>
    <property type="project" value="TreeGrafter"/>
</dbReference>
<dbReference type="Pfam" id="PF01266">
    <property type="entry name" value="DAO"/>
    <property type="match status" value="1"/>
</dbReference>
<dbReference type="Gene3D" id="3.50.50.60">
    <property type="entry name" value="FAD/NAD(P)-binding domain"/>
    <property type="match status" value="1"/>
</dbReference>
<gene>
    <name evidence="7" type="ORF">PMKS-003963</name>
</gene>
<dbReference type="InterPro" id="IPR045170">
    <property type="entry name" value="MTOX"/>
</dbReference>
<keyword evidence="5" id="KW-0560">Oxidoreductase</keyword>
<dbReference type="InterPro" id="IPR036188">
    <property type="entry name" value="FAD/NAD-bd_sf"/>
</dbReference>
<dbReference type="Proteomes" id="UP000186136">
    <property type="component" value="Unassembled WGS sequence"/>
</dbReference>
<sequence>MDSYKRVIVVGAGIFGISTAIAIAKRYPEVKVHVIDRFEPPVPDATSVDTTRCIRVDYKSEVYHKLACESLRKIKGDPVISQFFHQSGMSFTYNGEHDRWEDIFLTGKKSAENANKDHMENMTYLDSANDVYKSIHGDTTKPKCPNCLGRKSWWNKGYTNLANGFIDAELSMKAYYERAKTFPNIEFTFKEVKKLVYYPNSKKFKSVLLKNGELIFGDLVIVAAGAWSGKLVNLEGMCEVSAIEVGWIKLTPEEIEKWKNMSITTNLSTGINLFPPYKGETKVLRRSPGFKNTICVENPNPEANGTIKISYPRTQITNPSDWMPEKAEEIIRENLKEIMPSLYYRPFDRTKLCWLTQTPTANFLIDYHPECNNVLLATGGSAHAWKFVPVIGDKVVDFIEGNLEPKLVEMWSWKEKLGNTTDNGSAPRMQGESQEIRKVIRKAYTGKSLL</sequence>
<evidence type="ECO:0000256" key="3">
    <source>
        <dbReference type="ARBA" id="ARBA00022630"/>
    </source>
</evidence>
<comment type="cofactor">
    <cofactor evidence="1">
        <name>FAD</name>
        <dbReference type="ChEBI" id="CHEBI:57692"/>
    </cofactor>
</comment>
<accession>A0A1Q2YLP4</accession>
<evidence type="ECO:0000256" key="1">
    <source>
        <dbReference type="ARBA" id="ARBA00001974"/>
    </source>
</evidence>
<dbReference type="EMBL" id="BDGI01000178">
    <property type="protein sequence ID" value="GAV30449.1"/>
    <property type="molecule type" value="Genomic_DNA"/>
</dbReference>
<keyword evidence="4" id="KW-0274">FAD</keyword>
<evidence type="ECO:0000256" key="4">
    <source>
        <dbReference type="ARBA" id="ARBA00022827"/>
    </source>
</evidence>
<evidence type="ECO:0000256" key="2">
    <source>
        <dbReference type="ARBA" id="ARBA00010989"/>
    </source>
</evidence>
<dbReference type="AlphaFoldDB" id="A0A1Q2YLP4"/>
<evidence type="ECO:0000313" key="8">
    <source>
        <dbReference type="Proteomes" id="UP000186136"/>
    </source>
</evidence>
<reference evidence="7 8" key="1">
    <citation type="submission" date="2016-08" db="EMBL/GenBank/DDBJ databases">
        <title>Whole genome shotgun sequence of Pichia membranifaciens KS47-1.</title>
        <authorList>
            <person name="Konishi M."/>
            <person name="Ishida M."/>
            <person name="Arakawa T."/>
            <person name="Kato Y."/>
            <person name="Horiuchi J."/>
        </authorList>
    </citation>
    <scope>NUCLEOTIDE SEQUENCE [LARGE SCALE GENOMIC DNA]</scope>
    <source>
        <strain evidence="7 8">KS47-1</strain>
    </source>
</reference>
<dbReference type="GO" id="GO:0050031">
    <property type="term" value="F:L-pipecolate oxidase activity"/>
    <property type="evidence" value="ECO:0007669"/>
    <property type="project" value="TreeGrafter"/>
</dbReference>
<dbReference type="GO" id="GO:0008115">
    <property type="term" value="F:sarcosine oxidase activity"/>
    <property type="evidence" value="ECO:0007669"/>
    <property type="project" value="TreeGrafter"/>
</dbReference>
<evidence type="ECO:0000313" key="7">
    <source>
        <dbReference type="EMBL" id="GAV30449.1"/>
    </source>
</evidence>
<evidence type="ECO:0000259" key="6">
    <source>
        <dbReference type="Pfam" id="PF01266"/>
    </source>
</evidence>